<proteinExistence type="predicted"/>
<dbReference type="STRING" id="1122184.SAMN02745176_01729"/>
<protein>
    <submittedName>
        <fullName evidence="2">Uncharacterized protein</fullName>
    </submittedName>
</protein>
<gene>
    <name evidence="2" type="ORF">SAMN02745176_01729</name>
</gene>
<keyword evidence="3" id="KW-1185">Reference proteome</keyword>
<sequence>MNQTKIELKPFMLVVRHKICDSIITYGERLIIMMKKRILIVVSLLLVFAFSACSQGKEKDNTGSKSNVSTSAPSSVMSNQTETVSNSDNSTDSKEIEKTYFGQWQIVKELAFGPVSTYSSDEIKNLIGKRLTFSKESATCFGDNVEYLSKIAINPNYRRTVISKKDFEENYGVTFEMLGITRDSIIRIDASDAMENGSTFFIKDNDTLILSGGGVFFELKRVEISSVSSALEAYKAVLQNKKEFTSIDNNKELYLNDFLTNKEIYEITFKATRFTVLDMDGDKVPEVVLELSSNDIPRFYEVLHYMNNTVYGYIFTYRSLGELKADGTFMFSSGAADSGVGKLKFENETYDIDILGKIESNQDDSDLTVSFFIDDKPVTKEEYDAFINKQMEKKDTVWYEFSQENIEKELSVKP</sequence>
<evidence type="ECO:0000313" key="2">
    <source>
        <dbReference type="EMBL" id="SHI89557.1"/>
    </source>
</evidence>
<accession>A0A1M6EVR1</accession>
<reference evidence="2 3" key="1">
    <citation type="submission" date="2016-11" db="EMBL/GenBank/DDBJ databases">
        <authorList>
            <person name="Jaros S."/>
            <person name="Januszkiewicz K."/>
            <person name="Wedrychowicz H."/>
        </authorList>
    </citation>
    <scope>NUCLEOTIDE SEQUENCE [LARGE SCALE GENOMIC DNA]</scope>
    <source>
        <strain evidence="2 3">DSM 19022</strain>
    </source>
</reference>
<feature type="region of interest" description="Disordered" evidence="1">
    <location>
        <begin position="56"/>
        <end position="92"/>
    </location>
</feature>
<evidence type="ECO:0000256" key="1">
    <source>
        <dbReference type="SAM" id="MobiDB-lite"/>
    </source>
</evidence>
<dbReference type="AlphaFoldDB" id="A0A1M6EVR1"/>
<feature type="compositionally biased region" description="Polar residues" evidence="1">
    <location>
        <begin position="63"/>
        <end position="90"/>
    </location>
</feature>
<dbReference type="EMBL" id="FQZS01000010">
    <property type="protein sequence ID" value="SHI89557.1"/>
    <property type="molecule type" value="Genomic_DNA"/>
</dbReference>
<name>A0A1M6EVR1_9FIRM</name>
<dbReference type="Proteomes" id="UP000184442">
    <property type="component" value="Unassembled WGS sequence"/>
</dbReference>
<organism evidence="2 3">
    <name type="scientific">Lutispora thermophila DSM 19022</name>
    <dbReference type="NCBI Taxonomy" id="1122184"/>
    <lineage>
        <taxon>Bacteria</taxon>
        <taxon>Bacillati</taxon>
        <taxon>Bacillota</taxon>
        <taxon>Clostridia</taxon>
        <taxon>Lutisporales</taxon>
        <taxon>Lutisporaceae</taxon>
        <taxon>Lutispora</taxon>
    </lineage>
</organism>
<evidence type="ECO:0000313" key="3">
    <source>
        <dbReference type="Proteomes" id="UP000184442"/>
    </source>
</evidence>